<name>B7P7V0_IXOSC</name>
<protein>
    <submittedName>
        <fullName evidence="2 3">Salivary gland metalloprotease, putative</fullName>
    </submittedName>
</protein>
<dbReference type="Gene3D" id="3.40.390.10">
    <property type="entry name" value="Collagenase (Catalytic Domain)"/>
    <property type="match status" value="1"/>
</dbReference>
<dbReference type="GO" id="GO:0006508">
    <property type="term" value="P:proteolysis"/>
    <property type="evidence" value="ECO:0007669"/>
    <property type="project" value="UniProtKB-KW"/>
</dbReference>
<keyword evidence="2" id="KW-0645">Protease</keyword>
<dbReference type="AlphaFoldDB" id="B7P7V0"/>
<keyword evidence="1" id="KW-1133">Transmembrane helix</keyword>
<evidence type="ECO:0000256" key="1">
    <source>
        <dbReference type="SAM" id="Phobius"/>
    </source>
</evidence>
<keyword evidence="2" id="KW-0482">Metalloprotease</keyword>
<keyword evidence="2" id="KW-0378">Hydrolase</keyword>
<feature type="non-terminal residue" evidence="2">
    <location>
        <position position="309"/>
    </location>
</feature>
<keyword evidence="1" id="KW-0812">Transmembrane</keyword>
<dbReference type="EMBL" id="ABJB011123267">
    <property type="status" value="NOT_ANNOTATED_CDS"/>
    <property type="molecule type" value="Genomic_DNA"/>
</dbReference>
<proteinExistence type="predicted"/>
<dbReference type="VEuPathDB" id="VectorBase:ISCI017109"/>
<dbReference type="VEuPathDB" id="VectorBase:ISCP_019896"/>
<dbReference type="Pfam" id="PF13582">
    <property type="entry name" value="Reprolysin_3"/>
    <property type="match status" value="1"/>
</dbReference>
<reference evidence="3" key="2">
    <citation type="submission" date="2020-05" db="UniProtKB">
        <authorList>
            <consortium name="EnsemblMetazoa"/>
        </authorList>
    </citation>
    <scope>IDENTIFICATION</scope>
    <source>
        <strain evidence="3">wikel</strain>
    </source>
</reference>
<dbReference type="SUPFAM" id="SSF55486">
    <property type="entry name" value="Metalloproteases ('zincins'), catalytic domain"/>
    <property type="match status" value="1"/>
</dbReference>
<dbReference type="EMBL" id="ABJB010640145">
    <property type="status" value="NOT_ANNOTATED_CDS"/>
    <property type="molecule type" value="Genomic_DNA"/>
</dbReference>
<dbReference type="EnsemblMetazoa" id="ISCW017109-RA">
    <property type="protein sequence ID" value="ISCW017109-PA"/>
    <property type="gene ID" value="ISCW017109"/>
</dbReference>
<dbReference type="PaxDb" id="6945-B7P7V0"/>
<dbReference type="HOGENOM" id="CLU_901867_0_0_1"/>
<dbReference type="EMBL" id="ABJB010841319">
    <property type="status" value="NOT_ANNOTATED_CDS"/>
    <property type="molecule type" value="Genomic_DNA"/>
</dbReference>
<keyword evidence="4" id="KW-1185">Reference proteome</keyword>
<dbReference type="InterPro" id="IPR024079">
    <property type="entry name" value="MetalloPept_cat_dom_sf"/>
</dbReference>
<dbReference type="GO" id="GO:0008237">
    <property type="term" value="F:metallopeptidase activity"/>
    <property type="evidence" value="ECO:0007669"/>
    <property type="project" value="UniProtKB-KW"/>
</dbReference>
<evidence type="ECO:0000313" key="3">
    <source>
        <dbReference type="EnsemblMetazoa" id="ISCW017109-PA"/>
    </source>
</evidence>
<reference evidence="2 4" key="1">
    <citation type="submission" date="2008-03" db="EMBL/GenBank/DDBJ databases">
        <title>Annotation of Ixodes scapularis.</title>
        <authorList>
            <consortium name="Ixodes scapularis Genome Project Consortium"/>
            <person name="Caler E."/>
            <person name="Hannick L.I."/>
            <person name="Bidwell S."/>
            <person name="Joardar V."/>
            <person name="Thiagarajan M."/>
            <person name="Amedeo P."/>
            <person name="Galinsky K.J."/>
            <person name="Schobel S."/>
            <person name="Inman J."/>
            <person name="Hostetler J."/>
            <person name="Miller J."/>
            <person name="Hammond M."/>
            <person name="Megy K."/>
            <person name="Lawson D."/>
            <person name="Kodira C."/>
            <person name="Sutton G."/>
            <person name="Meyer J."/>
            <person name="Hill C.A."/>
            <person name="Birren B."/>
            <person name="Nene V."/>
            <person name="Collins F."/>
            <person name="Alarcon-Chaidez F."/>
            <person name="Wikel S."/>
            <person name="Strausberg R."/>
        </authorList>
    </citation>
    <scope>NUCLEOTIDE SEQUENCE [LARGE SCALE GENOMIC DNA]</scope>
    <source>
        <strain evidence="4">Wikel</strain>
        <strain evidence="2">Wikel colony</strain>
    </source>
</reference>
<dbReference type="Proteomes" id="UP000001555">
    <property type="component" value="Unassembled WGS sequence"/>
</dbReference>
<dbReference type="EMBL" id="ABJB010486798">
    <property type="status" value="NOT_ANNOTATED_CDS"/>
    <property type="molecule type" value="Genomic_DNA"/>
</dbReference>
<keyword evidence="1" id="KW-0472">Membrane</keyword>
<dbReference type="EMBL" id="DS653452">
    <property type="protein sequence ID" value="EEC02672.1"/>
    <property type="molecule type" value="Genomic_DNA"/>
</dbReference>
<evidence type="ECO:0000313" key="4">
    <source>
        <dbReference type="Proteomes" id="UP000001555"/>
    </source>
</evidence>
<accession>B7P7V0</accession>
<dbReference type="EMBL" id="ABJB010700796">
    <property type="status" value="NOT_ANNOTATED_CDS"/>
    <property type="molecule type" value="Genomic_DNA"/>
</dbReference>
<sequence length="309" mass="34440">MGKIVIPRLLDERSKDGKHVVVIDDSMTLRLEKSSVLAERIVISGFDDVTTAPQVIESRDLEKNLYYDPDHMASLMMSVGDQGLELDGMLNPTLKISPLAVTARRRMGSGVLHKVELIEPRVVLGFLFILCFVRFGCSCVLFSAKRQAGTLVTAVFPEVVVISDRFHNTVYEWSKFIGYMIILFNAVNLRYQSFTAPAVKFRVVGIHQMTSQEDTFYMGLSLQNAEGVSTTKQFAKYAPRSIKYGNPDIFMIITGPQCSFEINLHRLMSRPYKGLAYTGEICGVMNVGIVEDTAGTYKGVHVTAHEAAH</sequence>
<dbReference type="VEuPathDB" id="VectorBase:ISCW017109"/>
<gene>
    <name evidence="2" type="ORF">IscW_ISCW017109</name>
</gene>
<dbReference type="EMBL" id="ABJB010603786">
    <property type="status" value="NOT_ANNOTATED_CDS"/>
    <property type="molecule type" value="Genomic_DNA"/>
</dbReference>
<feature type="transmembrane region" description="Helical" evidence="1">
    <location>
        <begin position="122"/>
        <end position="144"/>
    </location>
</feature>
<organism>
    <name type="scientific">Ixodes scapularis</name>
    <name type="common">Black-legged tick</name>
    <name type="synonym">Deer tick</name>
    <dbReference type="NCBI Taxonomy" id="6945"/>
    <lineage>
        <taxon>Eukaryota</taxon>
        <taxon>Metazoa</taxon>
        <taxon>Ecdysozoa</taxon>
        <taxon>Arthropoda</taxon>
        <taxon>Chelicerata</taxon>
        <taxon>Arachnida</taxon>
        <taxon>Acari</taxon>
        <taxon>Parasitiformes</taxon>
        <taxon>Ixodida</taxon>
        <taxon>Ixodoidea</taxon>
        <taxon>Ixodidae</taxon>
        <taxon>Ixodinae</taxon>
        <taxon>Ixodes</taxon>
    </lineage>
</organism>
<evidence type="ECO:0000313" key="2">
    <source>
        <dbReference type="EMBL" id="EEC02672.1"/>
    </source>
</evidence>